<dbReference type="InterPro" id="IPR011060">
    <property type="entry name" value="RibuloseP-bd_barrel"/>
</dbReference>
<dbReference type="InterPro" id="IPR001468">
    <property type="entry name" value="Indole-3-GlycerolPSynthase_CS"/>
</dbReference>
<keyword evidence="7 8" id="KW-0456">Lyase</keyword>
<proteinExistence type="inferred from homology"/>
<dbReference type="Pfam" id="PF00218">
    <property type="entry name" value="IGPS"/>
    <property type="match status" value="1"/>
</dbReference>
<accession>A0ABV7JEU4</accession>
<evidence type="ECO:0000256" key="8">
    <source>
        <dbReference type="HAMAP-Rule" id="MF_00134"/>
    </source>
</evidence>
<gene>
    <name evidence="8 10" type="primary">trpC</name>
    <name evidence="10" type="ORF">ACFODZ_14115</name>
</gene>
<evidence type="ECO:0000256" key="4">
    <source>
        <dbReference type="ARBA" id="ARBA00022793"/>
    </source>
</evidence>
<evidence type="ECO:0000256" key="6">
    <source>
        <dbReference type="ARBA" id="ARBA00023141"/>
    </source>
</evidence>
<keyword evidence="6 8" id="KW-0057">Aromatic amino acid biosynthesis</keyword>
<organism evidence="10 11">
    <name type="scientific">Marinicella sediminis</name>
    <dbReference type="NCBI Taxonomy" id="1792834"/>
    <lineage>
        <taxon>Bacteria</taxon>
        <taxon>Pseudomonadati</taxon>
        <taxon>Pseudomonadota</taxon>
        <taxon>Gammaproteobacteria</taxon>
        <taxon>Lysobacterales</taxon>
        <taxon>Marinicellaceae</taxon>
        <taxon>Marinicella</taxon>
    </lineage>
</organism>
<dbReference type="PROSITE" id="PS00614">
    <property type="entry name" value="IGPS"/>
    <property type="match status" value="1"/>
</dbReference>
<evidence type="ECO:0000256" key="3">
    <source>
        <dbReference type="ARBA" id="ARBA00022605"/>
    </source>
</evidence>
<keyword evidence="4 8" id="KW-0210">Decarboxylase</keyword>
<evidence type="ECO:0000256" key="1">
    <source>
        <dbReference type="ARBA" id="ARBA00001633"/>
    </source>
</evidence>
<evidence type="ECO:0000256" key="5">
    <source>
        <dbReference type="ARBA" id="ARBA00022822"/>
    </source>
</evidence>
<evidence type="ECO:0000313" key="11">
    <source>
        <dbReference type="Proteomes" id="UP001595533"/>
    </source>
</evidence>
<evidence type="ECO:0000313" key="10">
    <source>
        <dbReference type="EMBL" id="MFC3195385.1"/>
    </source>
</evidence>
<reference evidence="11" key="1">
    <citation type="journal article" date="2019" name="Int. J. Syst. Evol. Microbiol.">
        <title>The Global Catalogue of Microorganisms (GCM) 10K type strain sequencing project: providing services to taxonomists for standard genome sequencing and annotation.</title>
        <authorList>
            <consortium name="The Broad Institute Genomics Platform"/>
            <consortium name="The Broad Institute Genome Sequencing Center for Infectious Disease"/>
            <person name="Wu L."/>
            <person name="Ma J."/>
        </authorList>
    </citation>
    <scope>NUCLEOTIDE SEQUENCE [LARGE SCALE GENOMIC DNA]</scope>
    <source>
        <strain evidence="11">KCTC 42953</strain>
    </source>
</reference>
<name>A0ABV7JEU4_9GAMM</name>
<evidence type="ECO:0000256" key="7">
    <source>
        <dbReference type="ARBA" id="ARBA00023239"/>
    </source>
</evidence>
<sequence length="265" mass="29284">MSNVLDQIVATKKEEVRKGQAIHQLNDLLERMAAQSAPRGFHQAIRQRLHAGQSAVIAEVKKASPSKGIIRADFDPVQIARSYQQGDATCLSVLTDAQYFKGHNSYLQQVREAVSLPLLRKDFMIDPWQIHESRALGADCVLLIVACLSDGQLAELFAAATELQMDVLMEVHDAEEMQRALNTPATLIGINNRNLKTFDTSLQTSEQLCTMVPEDCTLVSESGIHVSADINYLQGIGINTYLIGESFMRHSDPGQQLHKLMSGQV</sequence>
<dbReference type="CDD" id="cd00331">
    <property type="entry name" value="IGPS"/>
    <property type="match status" value="1"/>
</dbReference>
<dbReference type="RefSeq" id="WP_077413005.1">
    <property type="nucleotide sequence ID" value="NZ_JBHRTS010000008.1"/>
</dbReference>
<dbReference type="InterPro" id="IPR013798">
    <property type="entry name" value="Indole-3-glycerol_P_synth_dom"/>
</dbReference>
<keyword evidence="11" id="KW-1185">Reference proteome</keyword>
<dbReference type="EC" id="4.1.1.48" evidence="8"/>
<comment type="pathway">
    <text evidence="2 8">Amino-acid biosynthesis; L-tryptophan biosynthesis; L-tryptophan from chorismate: step 4/5.</text>
</comment>
<dbReference type="SUPFAM" id="SSF51366">
    <property type="entry name" value="Ribulose-phoshate binding barrel"/>
    <property type="match status" value="1"/>
</dbReference>
<dbReference type="NCBIfam" id="NF001370">
    <property type="entry name" value="PRK00278.1-2"/>
    <property type="match status" value="1"/>
</dbReference>
<keyword evidence="5 8" id="KW-0822">Tryptophan biosynthesis</keyword>
<comment type="similarity">
    <text evidence="8">Belongs to the TrpC family.</text>
</comment>
<protein>
    <recommendedName>
        <fullName evidence="8">Indole-3-glycerol phosphate synthase</fullName>
        <shortName evidence="8">IGPS</shortName>
        <ecNumber evidence="8">4.1.1.48</ecNumber>
    </recommendedName>
</protein>
<dbReference type="PANTHER" id="PTHR22854:SF2">
    <property type="entry name" value="INDOLE-3-GLYCEROL-PHOSPHATE SYNTHASE"/>
    <property type="match status" value="1"/>
</dbReference>
<dbReference type="InterPro" id="IPR045186">
    <property type="entry name" value="Indole-3-glycerol_P_synth"/>
</dbReference>
<dbReference type="HAMAP" id="MF_00134_B">
    <property type="entry name" value="IGPS_B"/>
    <property type="match status" value="1"/>
</dbReference>
<dbReference type="Gene3D" id="3.20.20.70">
    <property type="entry name" value="Aldolase class I"/>
    <property type="match status" value="1"/>
</dbReference>
<evidence type="ECO:0000259" key="9">
    <source>
        <dbReference type="Pfam" id="PF00218"/>
    </source>
</evidence>
<dbReference type="EMBL" id="JBHRTS010000008">
    <property type="protein sequence ID" value="MFC3195385.1"/>
    <property type="molecule type" value="Genomic_DNA"/>
</dbReference>
<evidence type="ECO:0000256" key="2">
    <source>
        <dbReference type="ARBA" id="ARBA00004696"/>
    </source>
</evidence>
<keyword evidence="3 8" id="KW-0028">Amino-acid biosynthesis</keyword>
<comment type="catalytic activity">
    <reaction evidence="1 8">
        <text>1-(2-carboxyphenylamino)-1-deoxy-D-ribulose 5-phosphate + H(+) = (1S,2R)-1-C-(indol-3-yl)glycerol 3-phosphate + CO2 + H2O</text>
        <dbReference type="Rhea" id="RHEA:23476"/>
        <dbReference type="ChEBI" id="CHEBI:15377"/>
        <dbReference type="ChEBI" id="CHEBI:15378"/>
        <dbReference type="ChEBI" id="CHEBI:16526"/>
        <dbReference type="ChEBI" id="CHEBI:58613"/>
        <dbReference type="ChEBI" id="CHEBI:58866"/>
        <dbReference type="EC" id="4.1.1.48"/>
    </reaction>
</comment>
<dbReference type="NCBIfam" id="NF001373">
    <property type="entry name" value="PRK00278.1-6"/>
    <property type="match status" value="1"/>
</dbReference>
<dbReference type="InterPro" id="IPR013785">
    <property type="entry name" value="Aldolase_TIM"/>
</dbReference>
<comment type="caution">
    <text evidence="10">The sequence shown here is derived from an EMBL/GenBank/DDBJ whole genome shotgun (WGS) entry which is preliminary data.</text>
</comment>
<dbReference type="GO" id="GO:0004425">
    <property type="term" value="F:indole-3-glycerol-phosphate synthase activity"/>
    <property type="evidence" value="ECO:0007669"/>
    <property type="project" value="UniProtKB-EC"/>
</dbReference>
<dbReference type="PANTHER" id="PTHR22854">
    <property type="entry name" value="TRYPTOPHAN BIOSYNTHESIS PROTEIN"/>
    <property type="match status" value="1"/>
</dbReference>
<feature type="domain" description="Indole-3-glycerol phosphate synthase" evidence="9">
    <location>
        <begin position="5"/>
        <end position="260"/>
    </location>
</feature>
<dbReference type="NCBIfam" id="NF001377">
    <property type="entry name" value="PRK00278.2-4"/>
    <property type="match status" value="1"/>
</dbReference>
<dbReference type="Proteomes" id="UP001595533">
    <property type="component" value="Unassembled WGS sequence"/>
</dbReference>